<dbReference type="Proteomes" id="UP000217895">
    <property type="component" value="Chromosome"/>
</dbReference>
<evidence type="ECO:0000256" key="4">
    <source>
        <dbReference type="SAM" id="SignalP"/>
    </source>
</evidence>
<dbReference type="GO" id="GO:0000270">
    <property type="term" value="P:peptidoglycan metabolic process"/>
    <property type="evidence" value="ECO:0007669"/>
    <property type="project" value="TreeGrafter"/>
</dbReference>
<feature type="region of interest" description="Disordered" evidence="3">
    <location>
        <begin position="21"/>
        <end position="60"/>
    </location>
</feature>
<dbReference type="PANTHER" id="PTHR30023">
    <property type="entry name" value="D-ALANYL-D-ALANINE CARBOXYPEPTIDASE"/>
    <property type="match status" value="1"/>
</dbReference>
<name>A0A1Z4JG76_LEPBY</name>
<dbReference type="InterPro" id="IPR000667">
    <property type="entry name" value="Peptidase_S13"/>
</dbReference>
<dbReference type="AlphaFoldDB" id="A0A1Z4JG76"/>
<evidence type="ECO:0000256" key="2">
    <source>
        <dbReference type="ARBA" id="ARBA00022801"/>
    </source>
</evidence>
<evidence type="ECO:0000313" key="5">
    <source>
        <dbReference type="EMBL" id="BAY55731.1"/>
    </source>
</evidence>
<evidence type="ECO:0000256" key="3">
    <source>
        <dbReference type="SAM" id="MobiDB-lite"/>
    </source>
</evidence>
<dbReference type="Pfam" id="PF02113">
    <property type="entry name" value="Peptidase_S13"/>
    <property type="match status" value="2"/>
</dbReference>
<dbReference type="Gene3D" id="3.40.710.10">
    <property type="entry name" value="DD-peptidase/beta-lactamase superfamily"/>
    <property type="match status" value="1"/>
</dbReference>
<dbReference type="PRINTS" id="PR00922">
    <property type="entry name" value="DADACBPTASE3"/>
</dbReference>
<evidence type="ECO:0000256" key="1">
    <source>
        <dbReference type="ARBA" id="ARBA00006096"/>
    </source>
</evidence>
<comment type="similarity">
    <text evidence="1">Belongs to the peptidase S13 family.</text>
</comment>
<feature type="signal peptide" evidence="4">
    <location>
        <begin position="1"/>
        <end position="20"/>
    </location>
</feature>
<dbReference type="PROSITE" id="PS51257">
    <property type="entry name" value="PROKAR_LIPOPROTEIN"/>
    <property type="match status" value="1"/>
</dbReference>
<dbReference type="SUPFAM" id="SSF56601">
    <property type="entry name" value="beta-lactamase/transpeptidase-like"/>
    <property type="match status" value="1"/>
</dbReference>
<dbReference type="GO" id="GO:0004185">
    <property type="term" value="F:serine-type carboxypeptidase activity"/>
    <property type="evidence" value="ECO:0007669"/>
    <property type="project" value="InterPro"/>
</dbReference>
<keyword evidence="2" id="KW-0378">Hydrolase</keyword>
<reference evidence="5 6" key="1">
    <citation type="submission" date="2017-06" db="EMBL/GenBank/DDBJ databases">
        <title>Genome sequencing of cyanobaciteial culture collection at National Institute for Environmental Studies (NIES).</title>
        <authorList>
            <person name="Hirose Y."/>
            <person name="Shimura Y."/>
            <person name="Fujisawa T."/>
            <person name="Nakamura Y."/>
            <person name="Kawachi M."/>
        </authorList>
    </citation>
    <scope>NUCLEOTIDE SEQUENCE [LARGE SCALE GENOMIC DNA]</scope>
    <source>
        <strain evidence="5 6">NIES-2135</strain>
    </source>
</reference>
<keyword evidence="4" id="KW-0732">Signal</keyword>
<keyword evidence="6" id="KW-1185">Reference proteome</keyword>
<proteinExistence type="inferred from homology"/>
<gene>
    <name evidence="5" type="ORF">NIES2135_25550</name>
</gene>
<feature type="compositionally biased region" description="Polar residues" evidence="3">
    <location>
        <begin position="21"/>
        <end position="31"/>
    </location>
</feature>
<keyword evidence="5" id="KW-0645">Protease</keyword>
<dbReference type="GO" id="GO:0006508">
    <property type="term" value="P:proteolysis"/>
    <property type="evidence" value="ECO:0007669"/>
    <property type="project" value="InterPro"/>
</dbReference>
<sequence>MRYSSFVCFVSLLLVTSCTAPKTADSPTASPNPTPEEARRTLTFPPAPPTAPLSVSPTSPVDPNTSAIVQKYLSQISAQGYPQTVQGIWMQSGNTLLAQNQGTIPLSAASLTKVATSLAALQTFGIDHRFETVIGTNGTIKDGVLKGDLILQGNGNPLFVWEEAIAVANALSQLGIKKVTGNLIVSGRFFMNFNPELDASGELFKQALNASTWTGEVAEQYATLPAGTPKPQIAIAGNVKVAANPSIAQTLIRHRSLPLPELLKKMNRYSNNAMAEMVALAVGGAKVVALKSAQAAGVPQQEVILVNGSGLSPENRISPRAVCAMFLAIEQYLKPSQMTVGDIFAIVGEDAGILDQRKLPKGLVTKSGSLNEVSALAGALPTSQKGVVWFVVMNGGGANLEGFRAGQESLVNTFANQWGAVSAVPAQLAANRDRASLKSLIEKAN</sequence>
<accession>A0A1Z4JG76</accession>
<dbReference type="Gene3D" id="3.50.80.20">
    <property type="entry name" value="D-Ala-D-Ala carboxypeptidase C, peptidase S13"/>
    <property type="match status" value="1"/>
</dbReference>
<feature type="chain" id="PRO_5011117822" evidence="4">
    <location>
        <begin position="21"/>
        <end position="445"/>
    </location>
</feature>
<dbReference type="EMBL" id="AP018203">
    <property type="protein sequence ID" value="BAY55731.1"/>
    <property type="molecule type" value="Genomic_DNA"/>
</dbReference>
<keyword evidence="5" id="KW-0121">Carboxypeptidase</keyword>
<evidence type="ECO:0000313" key="6">
    <source>
        <dbReference type="Proteomes" id="UP000217895"/>
    </source>
</evidence>
<organism evidence="5 6">
    <name type="scientific">Leptolyngbya boryana NIES-2135</name>
    <dbReference type="NCBI Taxonomy" id="1973484"/>
    <lineage>
        <taxon>Bacteria</taxon>
        <taxon>Bacillati</taxon>
        <taxon>Cyanobacteriota</taxon>
        <taxon>Cyanophyceae</taxon>
        <taxon>Leptolyngbyales</taxon>
        <taxon>Leptolyngbyaceae</taxon>
        <taxon>Leptolyngbya group</taxon>
        <taxon>Leptolyngbya</taxon>
    </lineage>
</organism>
<protein>
    <submittedName>
        <fullName evidence="5">Peptidase S13, D-Ala-D-Ala carboxypeptidase C</fullName>
    </submittedName>
</protein>
<dbReference type="PANTHER" id="PTHR30023:SF0">
    <property type="entry name" value="PENICILLIN-SENSITIVE CARBOXYPEPTIDASE A"/>
    <property type="match status" value="1"/>
</dbReference>
<dbReference type="InterPro" id="IPR012338">
    <property type="entry name" value="Beta-lactam/transpept-like"/>
</dbReference>